<evidence type="ECO:0000256" key="1">
    <source>
        <dbReference type="ARBA" id="ARBA00023002"/>
    </source>
</evidence>
<dbReference type="STRING" id="525904.Tter_0572"/>
<feature type="domain" description="D-isomer specific 2-hydroxyacid dehydrogenase NAD-binding" evidence="3">
    <location>
        <begin position="106"/>
        <end position="278"/>
    </location>
</feature>
<organism evidence="4 5">
    <name type="scientific">Thermobaculum terrenum (strain ATCC BAA-798 / CCMEE 7001 / YNP1)</name>
    <dbReference type="NCBI Taxonomy" id="525904"/>
    <lineage>
        <taxon>Bacteria</taxon>
        <taxon>Bacillati</taxon>
        <taxon>Chloroflexota</taxon>
        <taxon>Chloroflexia</taxon>
        <taxon>Candidatus Thermobaculales</taxon>
        <taxon>Candidatus Thermobaculaceae</taxon>
        <taxon>Thermobaculum</taxon>
    </lineage>
</organism>
<dbReference type="KEGG" id="ttr:Tter_0572"/>
<proteinExistence type="predicted"/>
<dbReference type="AlphaFoldDB" id="D1CEY4"/>
<keyword evidence="5" id="KW-1185">Reference proteome</keyword>
<dbReference type="Pfam" id="PF02826">
    <property type="entry name" value="2-Hacid_dh_C"/>
    <property type="match status" value="1"/>
</dbReference>
<reference evidence="5" key="1">
    <citation type="journal article" date="2010" name="Stand. Genomic Sci.">
        <title>Complete genome sequence of 'Thermobaculum terrenum' type strain (YNP1).</title>
        <authorList>
            <person name="Kiss H."/>
            <person name="Cleland D."/>
            <person name="Lapidus A."/>
            <person name="Lucas S."/>
            <person name="Glavina Del Rio T."/>
            <person name="Nolan M."/>
            <person name="Tice H."/>
            <person name="Han C."/>
            <person name="Goodwin L."/>
            <person name="Pitluck S."/>
            <person name="Liolios K."/>
            <person name="Ivanova N."/>
            <person name="Mavromatis K."/>
            <person name="Ovchinnikova G."/>
            <person name="Pati A."/>
            <person name="Chen A."/>
            <person name="Palaniappan K."/>
            <person name="Land M."/>
            <person name="Hauser L."/>
            <person name="Chang Y."/>
            <person name="Jeffries C."/>
            <person name="Lu M."/>
            <person name="Brettin T."/>
            <person name="Detter J."/>
            <person name="Goker M."/>
            <person name="Tindall B."/>
            <person name="Beck B."/>
            <person name="McDermott T."/>
            <person name="Woyke T."/>
            <person name="Bristow J."/>
            <person name="Eisen J."/>
            <person name="Markowitz V."/>
            <person name="Hugenholtz P."/>
            <person name="Kyrpides N."/>
            <person name="Klenk H."/>
            <person name="Cheng J."/>
        </authorList>
    </citation>
    <scope>NUCLEOTIDE SEQUENCE [LARGE SCALE GENOMIC DNA]</scope>
    <source>
        <strain evidence="5">ATCC BAA-798 / YNP1</strain>
    </source>
</reference>
<dbReference type="Proteomes" id="UP000000323">
    <property type="component" value="Chromosome 1"/>
</dbReference>
<dbReference type="HOGENOM" id="CLU_019796_1_0_0"/>
<keyword evidence="2" id="KW-0520">NAD</keyword>
<evidence type="ECO:0000256" key="2">
    <source>
        <dbReference type="ARBA" id="ARBA00023027"/>
    </source>
</evidence>
<dbReference type="FunFam" id="3.40.50.720:FF:000363">
    <property type="entry name" value="D-isomer specific 2-hydroxyacid dehydrogenase"/>
    <property type="match status" value="1"/>
</dbReference>
<dbReference type="CDD" id="cd05300">
    <property type="entry name" value="2-Hacid_dh_1"/>
    <property type="match status" value="1"/>
</dbReference>
<dbReference type="GO" id="GO:0016491">
    <property type="term" value="F:oxidoreductase activity"/>
    <property type="evidence" value="ECO:0007669"/>
    <property type="project" value="UniProtKB-KW"/>
</dbReference>
<protein>
    <submittedName>
        <fullName evidence="4">D-isomer specific 2-hydroxyacid dehydrogenase NAD-binding protein</fullName>
    </submittedName>
</protein>
<dbReference type="PANTHER" id="PTHR43333:SF1">
    <property type="entry name" value="D-ISOMER SPECIFIC 2-HYDROXYACID DEHYDROGENASE NAD-BINDING DOMAIN-CONTAINING PROTEIN"/>
    <property type="match status" value="1"/>
</dbReference>
<evidence type="ECO:0000313" key="4">
    <source>
        <dbReference type="EMBL" id="ACZ41490.1"/>
    </source>
</evidence>
<name>D1CEY4_THET1</name>
<dbReference type="GO" id="GO:0051287">
    <property type="term" value="F:NAD binding"/>
    <property type="evidence" value="ECO:0007669"/>
    <property type="project" value="InterPro"/>
</dbReference>
<dbReference type="eggNOG" id="COG0111">
    <property type="taxonomic scope" value="Bacteria"/>
</dbReference>
<dbReference type="EMBL" id="CP001825">
    <property type="protein sequence ID" value="ACZ41490.1"/>
    <property type="molecule type" value="Genomic_DNA"/>
</dbReference>
<dbReference type="InterPro" id="IPR006140">
    <property type="entry name" value="D-isomer_DH_NAD-bd"/>
</dbReference>
<dbReference type="SUPFAM" id="SSF51735">
    <property type="entry name" value="NAD(P)-binding Rossmann-fold domains"/>
    <property type="match status" value="1"/>
</dbReference>
<dbReference type="OrthoDB" id="9793626at2"/>
<dbReference type="PANTHER" id="PTHR43333">
    <property type="entry name" value="2-HACID_DH_C DOMAIN-CONTAINING PROTEIN"/>
    <property type="match status" value="1"/>
</dbReference>
<dbReference type="RefSeq" id="WP_012874525.1">
    <property type="nucleotide sequence ID" value="NC_013525.1"/>
</dbReference>
<dbReference type="Gene3D" id="3.40.50.720">
    <property type="entry name" value="NAD(P)-binding Rossmann-like Domain"/>
    <property type="match status" value="2"/>
</dbReference>
<gene>
    <name evidence="4" type="ordered locus">Tter_0572</name>
</gene>
<evidence type="ECO:0000259" key="3">
    <source>
        <dbReference type="Pfam" id="PF02826"/>
    </source>
</evidence>
<dbReference type="InterPro" id="IPR036291">
    <property type="entry name" value="NAD(P)-bd_dom_sf"/>
</dbReference>
<sequence length="316" mass="34862">MEKIEIIANSAIIERFGDQIRSVDQAIELIPIEKALSEDSIHPQVLIRSEIPNDLLVQILDKFASIRWVHSYSAGVEGLIPILQHRDLVLTNSAGLHGEPIAEWVIAMTLAHAKRFHLLFRHFQAHEWQAEECDELGGKTMVIVGAGGIGASIARRAKCLGMKVVGVRSSGRSSEHFDEMLTSDSLHAALGKGDYVVIATPLTPQTQGMIGESELRAMKSSSVLLNIARGKIVQTEALMKALSEGWIAAAYLDVTDPEPLPPDHPLWSTPNVFITAHTSGYSPYSAERLVRFFCDNLKRWLQGEPLLNQVDLSRGY</sequence>
<keyword evidence="1" id="KW-0560">Oxidoreductase</keyword>
<evidence type="ECO:0000313" key="5">
    <source>
        <dbReference type="Proteomes" id="UP000000323"/>
    </source>
</evidence>
<accession>D1CEY4</accession>